<gene>
    <name evidence="1" type="ORF">GCM10007387_57700</name>
</gene>
<protein>
    <recommendedName>
        <fullName evidence="3">Primosomal replication protein PriB/PriC domain protein</fullName>
    </recommendedName>
</protein>
<dbReference type="Proteomes" id="UP000628442">
    <property type="component" value="Unassembled WGS sequence"/>
</dbReference>
<evidence type="ECO:0000313" key="2">
    <source>
        <dbReference type="Proteomes" id="UP000628442"/>
    </source>
</evidence>
<evidence type="ECO:0008006" key="3">
    <source>
        <dbReference type="Google" id="ProtNLM"/>
    </source>
</evidence>
<comment type="caution">
    <text evidence="1">The sequence shown here is derived from an EMBL/GenBank/DDBJ whole genome shotgun (WGS) entry which is preliminary data.</text>
</comment>
<reference evidence="1" key="1">
    <citation type="journal article" date="2014" name="Int. J. Syst. Evol. Microbiol.">
        <title>Complete genome sequence of Corynebacterium casei LMG S-19264T (=DSM 44701T), isolated from a smear-ripened cheese.</title>
        <authorList>
            <consortium name="US DOE Joint Genome Institute (JGI-PGF)"/>
            <person name="Walter F."/>
            <person name="Albersmeier A."/>
            <person name="Kalinowski J."/>
            <person name="Ruckert C."/>
        </authorList>
    </citation>
    <scope>NUCLEOTIDE SEQUENCE</scope>
    <source>
        <strain evidence="1">KCTC 12343</strain>
    </source>
</reference>
<dbReference type="RefSeq" id="WP_218943713.1">
    <property type="nucleotide sequence ID" value="NZ_BMWV01000023.1"/>
</dbReference>
<organism evidence="1 2">
    <name type="scientific">Pseudoduganella albidiflava</name>
    <dbReference type="NCBI Taxonomy" id="321983"/>
    <lineage>
        <taxon>Bacteria</taxon>
        <taxon>Pseudomonadati</taxon>
        <taxon>Pseudomonadota</taxon>
        <taxon>Betaproteobacteria</taxon>
        <taxon>Burkholderiales</taxon>
        <taxon>Oxalobacteraceae</taxon>
        <taxon>Telluria group</taxon>
        <taxon>Pseudoduganella</taxon>
    </lineage>
</organism>
<reference evidence="1" key="2">
    <citation type="submission" date="2022-12" db="EMBL/GenBank/DDBJ databases">
        <authorList>
            <person name="Sun Q."/>
            <person name="Kim S."/>
        </authorList>
    </citation>
    <scope>NUCLEOTIDE SEQUENCE</scope>
    <source>
        <strain evidence="1">KCTC 12343</strain>
    </source>
</reference>
<proteinExistence type="predicted"/>
<dbReference type="AlphaFoldDB" id="A0AA88C5U2"/>
<accession>A0AA88C5U2</accession>
<dbReference type="EMBL" id="BMWV01000023">
    <property type="protein sequence ID" value="GGY67977.1"/>
    <property type="molecule type" value="Genomic_DNA"/>
</dbReference>
<sequence length="77" mass="8394">MTNATDMLAKYLAAETAILEGKEVKFADRTLRMEDLAFVQAGRREWEARVAAETPAAKAAPKFGGLRFSVARFGSDA</sequence>
<name>A0AA88C5U2_9BURK</name>
<evidence type="ECO:0000313" key="1">
    <source>
        <dbReference type="EMBL" id="GGY67977.1"/>
    </source>
</evidence>